<accession>A0ABY7DN81</accession>
<protein>
    <submittedName>
        <fullName evidence="2">Uncharacterized protein</fullName>
    </submittedName>
</protein>
<feature type="compositionally biased region" description="Low complexity" evidence="1">
    <location>
        <begin position="151"/>
        <end position="160"/>
    </location>
</feature>
<reference evidence="2" key="1">
    <citation type="submission" date="2022-11" db="EMBL/GenBank/DDBJ databases">
        <title>Centuries of genome instability and evolution in soft-shell clam transmissible cancer (bioRxiv).</title>
        <authorList>
            <person name="Hart S.F.M."/>
            <person name="Yonemitsu M.A."/>
            <person name="Giersch R.M."/>
            <person name="Beal B.F."/>
            <person name="Arriagada G."/>
            <person name="Davis B.W."/>
            <person name="Ostrander E.A."/>
            <person name="Goff S.P."/>
            <person name="Metzger M.J."/>
        </authorList>
    </citation>
    <scope>NUCLEOTIDE SEQUENCE</scope>
    <source>
        <strain evidence="2">MELC-2E11</strain>
        <tissue evidence="2">Siphon/mantle</tissue>
    </source>
</reference>
<keyword evidence="3" id="KW-1185">Reference proteome</keyword>
<feature type="compositionally biased region" description="Polar residues" evidence="1">
    <location>
        <begin position="436"/>
        <end position="451"/>
    </location>
</feature>
<gene>
    <name evidence="2" type="ORF">MAR_022434</name>
</gene>
<evidence type="ECO:0000313" key="2">
    <source>
        <dbReference type="EMBL" id="WAQ98061.1"/>
    </source>
</evidence>
<feature type="compositionally biased region" description="Polar residues" evidence="1">
    <location>
        <begin position="264"/>
        <end position="276"/>
    </location>
</feature>
<sequence length="527" mass="58338">MDSNFILFEEQGTYSGKLFQYLPDYVMPYTIHLLAHDPDLRSYEEESLNSTVYLPKDFNFEKKKGISEPTDAAQPAHNAPSTSGAGYYRGRQPKPTTLETIVVESPGPVVNPNPTCPREPKKKKVKREESPDESIEGEAKTPKRTSRARGSKSAAAAKGADSIEDDDSEIGEPETPQGSDISSEPKSSPPPKKHTQGRGKGRAMALGKRNKKNVEPDESSQESVGKSDSQEEMEASPEMRDTNSQESEVTSPPKKRLLKRTMAESGQTQKQSLQSNKKTGGKKGGKAGATAADTKESAEISGGKKGVVQKKGKGVVNQNGAKGKGRGRKRTKEESESEQEEEEEEEEEVAAPSKKRANTSTAKGKGRGNKRVKEESESEEEEEEEEEDEEEEEEEDEEEETASSSKKRKFNLEKDAVPAPSLGKKKAANKKRRGRQLSNGTSASETDTSSPGKAAALSRVIQKNTRRAPPKGKKSDKYQKYVNANEPDIHQSLKKTDISIFYFVKTWYMYTEQYKYGISYMYTEMYT</sequence>
<feature type="compositionally biased region" description="Acidic residues" evidence="1">
    <location>
        <begin position="335"/>
        <end position="349"/>
    </location>
</feature>
<feature type="compositionally biased region" description="Basic residues" evidence="1">
    <location>
        <begin position="191"/>
        <end position="201"/>
    </location>
</feature>
<evidence type="ECO:0000313" key="3">
    <source>
        <dbReference type="Proteomes" id="UP001164746"/>
    </source>
</evidence>
<evidence type="ECO:0000256" key="1">
    <source>
        <dbReference type="SAM" id="MobiDB-lite"/>
    </source>
</evidence>
<dbReference type="Proteomes" id="UP001164746">
    <property type="component" value="Chromosome 3"/>
</dbReference>
<feature type="region of interest" description="Disordered" evidence="1">
    <location>
        <begin position="67"/>
        <end position="477"/>
    </location>
</feature>
<organism evidence="2 3">
    <name type="scientific">Mya arenaria</name>
    <name type="common">Soft-shell clam</name>
    <dbReference type="NCBI Taxonomy" id="6604"/>
    <lineage>
        <taxon>Eukaryota</taxon>
        <taxon>Metazoa</taxon>
        <taxon>Spiralia</taxon>
        <taxon>Lophotrochozoa</taxon>
        <taxon>Mollusca</taxon>
        <taxon>Bivalvia</taxon>
        <taxon>Autobranchia</taxon>
        <taxon>Heteroconchia</taxon>
        <taxon>Euheterodonta</taxon>
        <taxon>Imparidentia</taxon>
        <taxon>Neoheterodontei</taxon>
        <taxon>Myida</taxon>
        <taxon>Myoidea</taxon>
        <taxon>Myidae</taxon>
        <taxon>Mya</taxon>
    </lineage>
</organism>
<proteinExistence type="predicted"/>
<feature type="compositionally biased region" description="Acidic residues" evidence="1">
    <location>
        <begin position="162"/>
        <end position="172"/>
    </location>
</feature>
<feature type="compositionally biased region" description="Acidic residues" evidence="1">
    <location>
        <begin position="376"/>
        <end position="401"/>
    </location>
</feature>
<feature type="compositionally biased region" description="Basic residues" evidence="1">
    <location>
        <begin position="423"/>
        <end position="435"/>
    </location>
</feature>
<dbReference type="EMBL" id="CP111014">
    <property type="protein sequence ID" value="WAQ98061.1"/>
    <property type="molecule type" value="Genomic_DNA"/>
</dbReference>
<name>A0ABY7DN81_MYAAR</name>